<protein>
    <submittedName>
        <fullName evidence="2">Uncharacterized protein</fullName>
    </submittedName>
</protein>
<dbReference type="SUPFAM" id="SSF55486">
    <property type="entry name" value="Metalloproteases ('zincins'), catalytic domain"/>
    <property type="match status" value="1"/>
</dbReference>
<accession>A0ABP9ZIC4</accession>
<proteinExistence type="predicted"/>
<evidence type="ECO:0000313" key="3">
    <source>
        <dbReference type="Proteomes" id="UP001438112"/>
    </source>
</evidence>
<dbReference type="Proteomes" id="UP001438112">
    <property type="component" value="Unassembled WGS sequence"/>
</dbReference>
<evidence type="ECO:0000313" key="2">
    <source>
        <dbReference type="EMBL" id="GAA6114529.1"/>
    </source>
</evidence>
<keyword evidence="3" id="KW-1185">Reference proteome</keyword>
<organism evidence="2 3">
    <name type="scientific">Apilactobacillus apinorum</name>
    <dbReference type="NCBI Taxonomy" id="1218495"/>
    <lineage>
        <taxon>Bacteria</taxon>
        <taxon>Bacillati</taxon>
        <taxon>Bacillota</taxon>
        <taxon>Bacilli</taxon>
        <taxon>Lactobacillales</taxon>
        <taxon>Lactobacillaceae</taxon>
        <taxon>Apilactobacillus</taxon>
    </lineage>
</organism>
<gene>
    <name evidence="2" type="ORF">AP20H10_08920</name>
</gene>
<dbReference type="Gene3D" id="3.40.390.10">
    <property type="entry name" value="Collagenase (Catalytic Domain)"/>
    <property type="match status" value="1"/>
</dbReference>
<dbReference type="RefSeq" id="WP_353318085.1">
    <property type="nucleotide sequence ID" value="NZ_BAABVV010000036.1"/>
</dbReference>
<keyword evidence="1" id="KW-0732">Signal</keyword>
<sequence>MKMNKLILAGMAGTLLLFTVVSYQSVINGTNVTSNAAKKTHKKAKKTVKKHAKKAVKSNVPSSYNGQKFHYDYDLKQGKRTIKYYIAPSEKKNEATIDLAASKFNDTGLIKFIKVNNKKHANITIKFSSKLDINASYSYSNFFTTWLDLGPSSSNTAFLGDAMEGLGASVGLCPNNIDNSIMGGDISITNLSPYDVASLQYLYRNTKW</sequence>
<dbReference type="EMBL" id="BAABVV010000036">
    <property type="protein sequence ID" value="GAA6114529.1"/>
    <property type="molecule type" value="Genomic_DNA"/>
</dbReference>
<evidence type="ECO:0000256" key="1">
    <source>
        <dbReference type="SAM" id="SignalP"/>
    </source>
</evidence>
<dbReference type="InterPro" id="IPR024079">
    <property type="entry name" value="MetalloPept_cat_dom_sf"/>
</dbReference>
<comment type="caution">
    <text evidence="2">The sequence shown here is derived from an EMBL/GenBank/DDBJ whole genome shotgun (WGS) entry which is preliminary data.</text>
</comment>
<reference evidence="2 3" key="1">
    <citation type="submission" date="2024-03" db="EMBL/GenBank/DDBJ databases">
        <title>Inconsistent identification of Apilactobacillus kunkeei-related strains obtained by well-developed overall genome related indices.</title>
        <authorList>
            <person name="Maeno S."/>
            <person name="Endo A."/>
        </authorList>
    </citation>
    <scope>NUCLEOTIDE SEQUENCE [LARGE SCALE GENOMIC DNA]</scope>
    <source>
        <strain evidence="2 3">20H-10</strain>
    </source>
</reference>
<feature type="chain" id="PRO_5047477726" evidence="1">
    <location>
        <begin position="24"/>
        <end position="208"/>
    </location>
</feature>
<name>A0ABP9ZIC4_9LACO</name>
<feature type="signal peptide" evidence="1">
    <location>
        <begin position="1"/>
        <end position="23"/>
    </location>
</feature>